<evidence type="ECO:0000313" key="7">
    <source>
        <dbReference type="EMBL" id="KAK6523201.1"/>
    </source>
</evidence>
<dbReference type="InterPro" id="IPR012962">
    <property type="entry name" value="Pept_M54_archaemetzincn"/>
</dbReference>
<sequence length="485" mass="53612">MPPKKKRPCCTTLQLECSPNAAKAGYNRPAETTLRTATTFSRKPSPSATTATLPQTTFPAPLILPGDDLSSDPRYPPQSLTRFKRLPERNPITYPRLKLYTLTLPTISPDTPEFESWTLPIDPDTKSPIEELETPSPSWSDVESYLIPFFDPLEVTPFPSPITITKWTRSQQSSSTSIINMALSTTSPRKTLKMRVRKTPTGNEACYTHQLNLSDILDFAIEILPTDAYAIIVFANHDLYEDKDDDFCIGRAFGGSRVCVVSSARYHPVAEWVAGIGAEELGGEGHDWPGSHCKEFVEKMCQEDAETGKKKKGKVERVGDELGRTPMYRAISAHTAELASISTRTAEHNQSLWLSRVCKTASHELLHCFGVDHCVYYACAMQGTASIIEDTRQPFYLCPVDQAKLKDALTGKDKGIGDVTREEWELGWCVRMKGYCDGVIAGGVTLGWRSIAGWLKGRIEELQGIIEAVGDGGGEGTHDNPIHLD</sequence>
<dbReference type="SUPFAM" id="SSF55486">
    <property type="entry name" value="Metalloproteases ('zincins'), catalytic domain"/>
    <property type="match status" value="1"/>
</dbReference>
<dbReference type="GO" id="GO:0008237">
    <property type="term" value="F:metallopeptidase activity"/>
    <property type="evidence" value="ECO:0007669"/>
    <property type="project" value="UniProtKB-KW"/>
</dbReference>
<name>A0AAV9WXA3_9PEZI</name>
<organism evidence="7 8">
    <name type="scientific">Orbilia ellipsospora</name>
    <dbReference type="NCBI Taxonomy" id="2528407"/>
    <lineage>
        <taxon>Eukaryota</taxon>
        <taxon>Fungi</taxon>
        <taxon>Dikarya</taxon>
        <taxon>Ascomycota</taxon>
        <taxon>Pezizomycotina</taxon>
        <taxon>Orbiliomycetes</taxon>
        <taxon>Orbiliales</taxon>
        <taxon>Orbiliaceae</taxon>
        <taxon>Orbilia</taxon>
    </lineage>
</organism>
<proteinExistence type="predicted"/>
<dbReference type="GO" id="GO:0006508">
    <property type="term" value="P:proteolysis"/>
    <property type="evidence" value="ECO:0007669"/>
    <property type="project" value="UniProtKB-KW"/>
</dbReference>
<gene>
    <name evidence="7" type="primary">AMZ1</name>
    <name evidence="7" type="ORF">TWF694_006094</name>
</gene>
<keyword evidence="5" id="KW-0862">Zinc</keyword>
<keyword evidence="3" id="KW-0479">Metal-binding</keyword>
<evidence type="ECO:0000256" key="3">
    <source>
        <dbReference type="ARBA" id="ARBA00022723"/>
    </source>
</evidence>
<dbReference type="InterPro" id="IPR024079">
    <property type="entry name" value="MetalloPept_cat_dom_sf"/>
</dbReference>
<dbReference type="AlphaFoldDB" id="A0AAV9WXA3"/>
<accession>A0AAV9WXA3</accession>
<dbReference type="Pfam" id="PF07998">
    <property type="entry name" value="Peptidase_M54"/>
    <property type="match status" value="1"/>
</dbReference>
<keyword evidence="2" id="KW-0645">Protease</keyword>
<dbReference type="PANTHER" id="PTHR15910">
    <property type="entry name" value="ARCHAEMETZINCIN"/>
    <property type="match status" value="1"/>
</dbReference>
<dbReference type="GO" id="GO:0046872">
    <property type="term" value="F:metal ion binding"/>
    <property type="evidence" value="ECO:0007669"/>
    <property type="project" value="UniProtKB-KW"/>
</dbReference>
<comment type="caution">
    <text evidence="7">The sequence shown here is derived from an EMBL/GenBank/DDBJ whole genome shotgun (WGS) entry which is preliminary data.</text>
</comment>
<dbReference type="PANTHER" id="PTHR15910:SF1">
    <property type="entry name" value="ARCHAEMETZINCIN-2"/>
    <property type="match status" value="1"/>
</dbReference>
<evidence type="ECO:0000256" key="4">
    <source>
        <dbReference type="ARBA" id="ARBA00022801"/>
    </source>
</evidence>
<dbReference type="EMBL" id="JAVHJO010000019">
    <property type="protein sequence ID" value="KAK6523201.1"/>
    <property type="molecule type" value="Genomic_DNA"/>
</dbReference>
<evidence type="ECO:0000313" key="8">
    <source>
        <dbReference type="Proteomes" id="UP001365542"/>
    </source>
</evidence>
<dbReference type="CDD" id="cd11375">
    <property type="entry name" value="Peptidase_M54"/>
    <property type="match status" value="1"/>
</dbReference>
<evidence type="ECO:0000256" key="2">
    <source>
        <dbReference type="ARBA" id="ARBA00022670"/>
    </source>
</evidence>
<keyword evidence="4" id="KW-0378">Hydrolase</keyword>
<reference evidence="7 8" key="1">
    <citation type="submission" date="2019-10" db="EMBL/GenBank/DDBJ databases">
        <authorList>
            <person name="Palmer J.M."/>
        </authorList>
    </citation>
    <scope>NUCLEOTIDE SEQUENCE [LARGE SCALE GENOMIC DNA]</scope>
    <source>
        <strain evidence="7 8">TWF694</strain>
    </source>
</reference>
<dbReference type="Proteomes" id="UP001365542">
    <property type="component" value="Unassembled WGS sequence"/>
</dbReference>
<comment type="cofactor">
    <cofactor evidence="1">
        <name>Zn(2+)</name>
        <dbReference type="ChEBI" id="CHEBI:29105"/>
    </cofactor>
</comment>
<evidence type="ECO:0000256" key="1">
    <source>
        <dbReference type="ARBA" id="ARBA00001947"/>
    </source>
</evidence>
<evidence type="ECO:0000256" key="5">
    <source>
        <dbReference type="ARBA" id="ARBA00022833"/>
    </source>
</evidence>
<evidence type="ECO:0000256" key="6">
    <source>
        <dbReference type="ARBA" id="ARBA00023049"/>
    </source>
</evidence>
<keyword evidence="8" id="KW-1185">Reference proteome</keyword>
<protein>
    <submittedName>
        <fullName evidence="7">Archaemetzincin-1</fullName>
    </submittedName>
</protein>
<dbReference type="Gene3D" id="3.40.390.10">
    <property type="entry name" value="Collagenase (Catalytic Domain)"/>
    <property type="match status" value="1"/>
</dbReference>
<keyword evidence="6" id="KW-0482">Metalloprotease</keyword>